<comment type="caution">
    <text evidence="1">The sequence shown here is derived from an EMBL/GenBank/DDBJ whole genome shotgun (WGS) entry which is preliminary data.</text>
</comment>
<dbReference type="EMBL" id="JACHIA010000014">
    <property type="protein sequence ID" value="MBB6072333.1"/>
    <property type="molecule type" value="Genomic_DNA"/>
</dbReference>
<dbReference type="SUPFAM" id="SSF47345">
    <property type="entry name" value="Colicin E immunity proteins"/>
    <property type="match status" value="1"/>
</dbReference>
<dbReference type="Gene3D" id="1.10.1200.20">
    <property type="entry name" value="Colicin E immunity protein"/>
    <property type="match status" value="1"/>
</dbReference>
<gene>
    <name evidence="1" type="ORF">HNQ61_003995</name>
</gene>
<dbReference type="Proteomes" id="UP000582837">
    <property type="component" value="Unassembled WGS sequence"/>
</dbReference>
<proteinExistence type="predicted"/>
<keyword evidence="2" id="KW-1185">Reference proteome</keyword>
<evidence type="ECO:0000313" key="1">
    <source>
        <dbReference type="EMBL" id="MBB6072333.1"/>
    </source>
</evidence>
<organism evidence="1 2">
    <name type="scientific">Longimicrobium terrae</name>
    <dbReference type="NCBI Taxonomy" id="1639882"/>
    <lineage>
        <taxon>Bacteria</taxon>
        <taxon>Pseudomonadati</taxon>
        <taxon>Gemmatimonadota</taxon>
        <taxon>Longimicrobiia</taxon>
        <taxon>Longimicrobiales</taxon>
        <taxon>Longimicrobiaceae</taxon>
        <taxon>Longimicrobium</taxon>
    </lineage>
</organism>
<sequence length="70" mass="7978">MPRLTRAELVELVVRLQKGEGSDDEASSMLETLEENLPDPNLSDLIFYPEREMTADEIVDRALAHRPIQL</sequence>
<name>A0A841H2W3_9BACT</name>
<protein>
    <recommendedName>
        <fullName evidence="3">Bacteriocin immunity protein</fullName>
    </recommendedName>
</protein>
<dbReference type="RefSeq" id="WP_170036517.1">
    <property type="nucleotide sequence ID" value="NZ_JABDTL010000002.1"/>
</dbReference>
<accession>A0A841H2W3</accession>
<dbReference type="AlphaFoldDB" id="A0A841H2W3"/>
<evidence type="ECO:0008006" key="3">
    <source>
        <dbReference type="Google" id="ProtNLM"/>
    </source>
</evidence>
<evidence type="ECO:0000313" key="2">
    <source>
        <dbReference type="Proteomes" id="UP000582837"/>
    </source>
</evidence>
<dbReference type="InterPro" id="IPR035900">
    <property type="entry name" value="Colicin_E_sf"/>
</dbReference>
<reference evidence="1 2" key="1">
    <citation type="submission" date="2020-08" db="EMBL/GenBank/DDBJ databases">
        <title>Genomic Encyclopedia of Type Strains, Phase IV (KMG-IV): sequencing the most valuable type-strain genomes for metagenomic binning, comparative biology and taxonomic classification.</title>
        <authorList>
            <person name="Goeker M."/>
        </authorList>
    </citation>
    <scope>NUCLEOTIDE SEQUENCE [LARGE SCALE GENOMIC DNA]</scope>
    <source>
        <strain evidence="1 2">DSM 29007</strain>
    </source>
</reference>